<comment type="caution">
    <text evidence="5">The sequence shown here is derived from an EMBL/GenBank/DDBJ whole genome shotgun (WGS) entry which is preliminary data.</text>
</comment>
<dbReference type="PROSITE" id="PS50011">
    <property type="entry name" value="PROTEIN_KINASE_DOM"/>
    <property type="match status" value="1"/>
</dbReference>
<dbReference type="PANTHER" id="PTHR45832">
    <property type="entry name" value="SERINE/THREONINE-PROTEIN KINASE SAMKA-RELATED-RELATED"/>
    <property type="match status" value="1"/>
</dbReference>
<dbReference type="Proteomes" id="UP000615446">
    <property type="component" value="Unassembled WGS sequence"/>
</dbReference>
<dbReference type="EMBL" id="BLAL01000194">
    <property type="protein sequence ID" value="GES90486.1"/>
    <property type="molecule type" value="Genomic_DNA"/>
</dbReference>
<keyword evidence="5" id="KW-0808">Transferase</keyword>
<reference evidence="5" key="1">
    <citation type="submission" date="2019-10" db="EMBL/GenBank/DDBJ databases">
        <title>Conservation and host-specific expression of non-tandemly repeated heterogenous ribosome RNA gene in arbuscular mycorrhizal fungi.</title>
        <authorList>
            <person name="Maeda T."/>
            <person name="Kobayashi Y."/>
            <person name="Nakagawa T."/>
            <person name="Ezawa T."/>
            <person name="Yamaguchi K."/>
            <person name="Bino T."/>
            <person name="Nishimoto Y."/>
            <person name="Shigenobu S."/>
            <person name="Kawaguchi M."/>
        </authorList>
    </citation>
    <scope>NUCLEOTIDE SEQUENCE</scope>
    <source>
        <strain evidence="5">HR1</strain>
    </source>
</reference>
<protein>
    <submittedName>
        <fullName evidence="5">Kinase-like domain-containing protein</fullName>
    </submittedName>
</protein>
<keyword evidence="5" id="KW-0418">Kinase</keyword>
<organism evidence="5 6">
    <name type="scientific">Rhizophagus clarus</name>
    <dbReference type="NCBI Taxonomy" id="94130"/>
    <lineage>
        <taxon>Eukaryota</taxon>
        <taxon>Fungi</taxon>
        <taxon>Fungi incertae sedis</taxon>
        <taxon>Mucoromycota</taxon>
        <taxon>Glomeromycotina</taxon>
        <taxon>Glomeromycetes</taxon>
        <taxon>Glomerales</taxon>
        <taxon>Glomeraceae</taxon>
        <taxon>Rhizophagus</taxon>
    </lineage>
</organism>
<keyword evidence="3" id="KW-0067">ATP-binding</keyword>
<dbReference type="SUPFAM" id="SSF56112">
    <property type="entry name" value="Protein kinase-like (PK-like)"/>
    <property type="match status" value="1"/>
</dbReference>
<dbReference type="InterPro" id="IPR011009">
    <property type="entry name" value="Kinase-like_dom_sf"/>
</dbReference>
<evidence type="ECO:0000256" key="3">
    <source>
        <dbReference type="ARBA" id="ARBA00022840"/>
    </source>
</evidence>
<evidence type="ECO:0000256" key="1">
    <source>
        <dbReference type="ARBA" id="ARBA00008874"/>
    </source>
</evidence>
<keyword evidence="2" id="KW-0547">Nucleotide-binding</keyword>
<dbReference type="InterPro" id="IPR000719">
    <property type="entry name" value="Prot_kinase_dom"/>
</dbReference>
<feature type="domain" description="Protein kinase" evidence="4">
    <location>
        <begin position="1"/>
        <end position="122"/>
    </location>
</feature>
<name>A0A8H3QSR9_9GLOM</name>
<dbReference type="GO" id="GO:0005524">
    <property type="term" value="F:ATP binding"/>
    <property type="evidence" value="ECO:0007669"/>
    <property type="project" value="UniProtKB-KW"/>
</dbReference>
<dbReference type="Gene3D" id="1.10.510.10">
    <property type="entry name" value="Transferase(Phosphotransferase) domain 1"/>
    <property type="match status" value="1"/>
</dbReference>
<accession>A0A8H3QSR9</accession>
<evidence type="ECO:0000259" key="4">
    <source>
        <dbReference type="PROSITE" id="PS50011"/>
    </source>
</evidence>
<proteinExistence type="inferred from homology"/>
<comment type="similarity">
    <text evidence="1">Belongs to the protein kinase superfamily. STE Ser/Thr protein kinase family. STE20 subfamily.</text>
</comment>
<evidence type="ECO:0000256" key="2">
    <source>
        <dbReference type="ARBA" id="ARBA00022741"/>
    </source>
</evidence>
<dbReference type="Pfam" id="PF07714">
    <property type="entry name" value="PK_Tyr_Ser-Thr"/>
    <property type="match status" value="1"/>
</dbReference>
<dbReference type="InterPro" id="IPR051931">
    <property type="entry name" value="PAK3-like"/>
</dbReference>
<dbReference type="OrthoDB" id="2404173at2759"/>
<dbReference type="AlphaFoldDB" id="A0A8H3QSR9"/>
<dbReference type="PANTHER" id="PTHR45832:SF22">
    <property type="entry name" value="SERINE_THREONINE-PROTEIN KINASE SAMKA-RELATED"/>
    <property type="match status" value="1"/>
</dbReference>
<dbReference type="InterPro" id="IPR001245">
    <property type="entry name" value="Ser-Thr/Tyr_kinase_cat_dom"/>
</dbReference>
<evidence type="ECO:0000313" key="5">
    <source>
        <dbReference type="EMBL" id="GES90486.1"/>
    </source>
</evidence>
<dbReference type="GO" id="GO:0004672">
    <property type="term" value="F:protein kinase activity"/>
    <property type="evidence" value="ECO:0007669"/>
    <property type="project" value="InterPro"/>
</dbReference>
<gene>
    <name evidence="5" type="ORF">RCL2_001732600</name>
</gene>
<evidence type="ECO:0000313" key="6">
    <source>
        <dbReference type="Proteomes" id="UP000615446"/>
    </source>
</evidence>
<sequence>MVLYYFDGGNLRNFLMNDLKYGDKIEYLCWIIDGLSNIHDAEKVHKDFHSGNILFETLPFISDLGLCQPVNNEEKSGKKGVYGVIPYMTPEEVLRGYQYTKAADIYSFGIMMNELNVRRNSL</sequence>